<accession>A0ABU2H9H2</accession>
<reference evidence="3" key="1">
    <citation type="submission" date="2023-07" db="EMBL/GenBank/DDBJ databases">
        <title>Novel species in the genus Lipingzhangella isolated from Sambhar Salt Lake.</title>
        <authorList>
            <person name="Jiya N."/>
            <person name="Kajale S."/>
            <person name="Sharma A."/>
        </authorList>
    </citation>
    <scope>NUCLEOTIDE SEQUENCE [LARGE SCALE GENOMIC DNA]</scope>
    <source>
        <strain evidence="3">LS1_29</strain>
    </source>
</reference>
<proteinExistence type="inferred from homology"/>
<dbReference type="EMBL" id="JAVLVT010000005">
    <property type="protein sequence ID" value="MDS1271249.1"/>
    <property type="molecule type" value="Genomic_DNA"/>
</dbReference>
<evidence type="ECO:0000313" key="3">
    <source>
        <dbReference type="Proteomes" id="UP001250214"/>
    </source>
</evidence>
<dbReference type="SUPFAM" id="SSF56266">
    <property type="entry name" value="DmpA/ArgJ-like"/>
    <property type="match status" value="1"/>
</dbReference>
<dbReference type="Pfam" id="PF03576">
    <property type="entry name" value="Peptidase_S58"/>
    <property type="match status" value="1"/>
</dbReference>
<gene>
    <name evidence="2" type="ORF">RIF23_13180</name>
</gene>
<dbReference type="Proteomes" id="UP001250214">
    <property type="component" value="Unassembled WGS sequence"/>
</dbReference>
<dbReference type="InterPro" id="IPR016117">
    <property type="entry name" value="ArgJ-like_dom_sf"/>
</dbReference>
<dbReference type="PANTHER" id="PTHR36512:SF3">
    <property type="entry name" value="BLR5678 PROTEIN"/>
    <property type="match status" value="1"/>
</dbReference>
<dbReference type="InterPro" id="IPR005321">
    <property type="entry name" value="Peptidase_S58_DmpA"/>
</dbReference>
<name>A0ABU2H9H2_9ACTN</name>
<organism evidence="2 3">
    <name type="scientific">Lipingzhangella rawalii</name>
    <dbReference type="NCBI Taxonomy" id="2055835"/>
    <lineage>
        <taxon>Bacteria</taxon>
        <taxon>Bacillati</taxon>
        <taxon>Actinomycetota</taxon>
        <taxon>Actinomycetes</taxon>
        <taxon>Streptosporangiales</taxon>
        <taxon>Nocardiopsidaceae</taxon>
        <taxon>Lipingzhangella</taxon>
    </lineage>
</organism>
<dbReference type="CDD" id="cd02252">
    <property type="entry name" value="nylC_like"/>
    <property type="match status" value="1"/>
</dbReference>
<protein>
    <submittedName>
        <fullName evidence="2">P1 family peptidase</fullName>
    </submittedName>
</protein>
<sequence length="358" mass="35807">MHADHAGNVATAGPTNSLLDVPGIRVGHHSAHDAGRLTGTTVVLAPPGGAIGGVDVRGGGPGTHETDLLDPRNAVDRVNAIALCGGSAFGLVAAHGIAERLAEHGEGVRVGSETGMVVPIVPAAALFDLGRGGGTTPTSRPDQEFGARAYDAAVDPDTSAVLTRGSVGAGTGAVTGALKGGLGTASAVLEDGSTVAALAVVNAAGSVLDPATGELYGQRHLLDTDPRPARPAAEELAEHTERIARTPTVSLNTTLGVIATDASLPKARCAKVAGVAHDGLARAIRPVHSMYDGDTVFCLATGVRPEPGQGALHRLLTVAADCMTRAVVDGVLSATSVRTPAGRWDSYADAFPSAVSLA</sequence>
<evidence type="ECO:0000313" key="2">
    <source>
        <dbReference type="EMBL" id="MDS1271249.1"/>
    </source>
</evidence>
<dbReference type="Gene3D" id="3.60.70.12">
    <property type="entry name" value="L-amino peptidase D-ALA esterase/amidase"/>
    <property type="match status" value="1"/>
</dbReference>
<comment type="caution">
    <text evidence="2">The sequence shown here is derived from an EMBL/GenBank/DDBJ whole genome shotgun (WGS) entry which is preliminary data.</text>
</comment>
<dbReference type="PANTHER" id="PTHR36512">
    <property type="entry name" value="D-AMINOPEPTIDASE"/>
    <property type="match status" value="1"/>
</dbReference>
<dbReference type="RefSeq" id="WP_310912780.1">
    <property type="nucleotide sequence ID" value="NZ_JAVLVT010000005.1"/>
</dbReference>
<comment type="similarity">
    <text evidence="1">Belongs to the peptidase S58 family.</text>
</comment>
<evidence type="ECO:0000256" key="1">
    <source>
        <dbReference type="ARBA" id="ARBA00007068"/>
    </source>
</evidence>
<keyword evidence="3" id="KW-1185">Reference proteome</keyword>